<reference evidence="1 2" key="1">
    <citation type="submission" date="2016-03" db="EMBL/GenBank/DDBJ databases">
        <title>The draft genome sequence of Fonsecaea nubica causative agent of cutaneous subcutaneous infection in human host.</title>
        <authorList>
            <person name="Costa F."/>
            <person name="Sybren D.H."/>
            <person name="Raittz R.T."/>
            <person name="Weiss V.A."/>
            <person name="Leao A.C."/>
            <person name="Gomes R."/>
            <person name="De Souza E.M."/>
            <person name="Pedrosa F.O."/>
            <person name="Steffens M.B."/>
            <person name="Bombassaro A."/>
            <person name="Tadra-Sfeir M.Z."/>
            <person name="Moreno L.F."/>
            <person name="Najafzadeh M.J."/>
            <person name="Felipe M.S."/>
            <person name="Teixeira M."/>
            <person name="Sun J."/>
            <person name="Xi L."/>
            <person name="Castro M.A."/>
            <person name="Vicente V.A."/>
        </authorList>
    </citation>
    <scope>NUCLEOTIDE SEQUENCE [LARGE SCALE GENOMIC DNA]</scope>
    <source>
        <strain evidence="1 2">CBS 269.64</strain>
    </source>
</reference>
<dbReference type="RefSeq" id="XP_022494725.1">
    <property type="nucleotide sequence ID" value="XM_022649297.1"/>
</dbReference>
<name>A0A178C1P8_9EURO</name>
<dbReference type="OrthoDB" id="4158189at2759"/>
<protein>
    <submittedName>
        <fullName evidence="1">tRNA modification GTPase GTPBP3, mitochondrial</fullName>
    </submittedName>
</protein>
<organism evidence="1 2">
    <name type="scientific">Fonsecaea nubica</name>
    <dbReference type="NCBI Taxonomy" id="856822"/>
    <lineage>
        <taxon>Eukaryota</taxon>
        <taxon>Fungi</taxon>
        <taxon>Dikarya</taxon>
        <taxon>Ascomycota</taxon>
        <taxon>Pezizomycotina</taxon>
        <taxon>Eurotiomycetes</taxon>
        <taxon>Chaetothyriomycetidae</taxon>
        <taxon>Chaetothyriales</taxon>
        <taxon>Herpotrichiellaceae</taxon>
        <taxon>Fonsecaea</taxon>
    </lineage>
</organism>
<gene>
    <name evidence="1" type="ORF">AYO20_11044</name>
</gene>
<evidence type="ECO:0000313" key="1">
    <source>
        <dbReference type="EMBL" id="OAL23176.1"/>
    </source>
</evidence>
<dbReference type="GeneID" id="34594429"/>
<sequence>MAPSAKDLNPNAGGRNLLNLLMGTNLSTFWHTAPCKQLRTLRSAIPLPKNPAPDHIQAKQSFVAVDRASATEYYSEAMCHQVNPRHAPAGDLVAILHRIQDDNRNRTVGNACWCRLLLSKSCGSEIVGELRCEEPTQPDKFQGQKLHVTIWTYANEHIHVAPARKQRLPNPVFARFPLVTGAGPTIVSRASRDTDGRDESGHRDFDLTVDERGIVGREVDVTNEQGQVLGRGIIGWN</sequence>
<accession>A0A178C1P8</accession>
<dbReference type="EMBL" id="LVCJ01000131">
    <property type="protein sequence ID" value="OAL23176.1"/>
    <property type="molecule type" value="Genomic_DNA"/>
</dbReference>
<dbReference type="AlphaFoldDB" id="A0A178C1P8"/>
<dbReference type="Proteomes" id="UP000185904">
    <property type="component" value="Unassembled WGS sequence"/>
</dbReference>
<evidence type="ECO:0000313" key="2">
    <source>
        <dbReference type="Proteomes" id="UP000185904"/>
    </source>
</evidence>
<comment type="caution">
    <text evidence="1">The sequence shown here is derived from an EMBL/GenBank/DDBJ whole genome shotgun (WGS) entry which is preliminary data.</text>
</comment>
<proteinExistence type="predicted"/>
<keyword evidence="2" id="KW-1185">Reference proteome</keyword>